<dbReference type="GO" id="GO:0003677">
    <property type="term" value="F:DNA binding"/>
    <property type="evidence" value="ECO:0007669"/>
    <property type="project" value="UniProtKB-KW"/>
</dbReference>
<sequence length="142" mass="15228">MRADLLLSPYSSTPMYAQIVEQVVAKVMAGEWKAGEPLPSIRELAAGSQVSVITVKRAYLELERAGVIVTRQGKGSFVADALDATRALAFAEFQTHLKGLLDAAGKLGLDRQDLVDRIDQALAGPQDASPSTTEPTHRRTPA</sequence>
<evidence type="ECO:0000256" key="1">
    <source>
        <dbReference type="ARBA" id="ARBA00023015"/>
    </source>
</evidence>
<dbReference type="InterPro" id="IPR036390">
    <property type="entry name" value="WH_DNA-bd_sf"/>
</dbReference>
<protein>
    <submittedName>
        <fullName evidence="6">GntR family transcriptional regulator</fullName>
    </submittedName>
</protein>
<evidence type="ECO:0000256" key="2">
    <source>
        <dbReference type="ARBA" id="ARBA00023125"/>
    </source>
</evidence>
<dbReference type="SMART" id="SM00345">
    <property type="entry name" value="HTH_GNTR"/>
    <property type="match status" value="1"/>
</dbReference>
<evidence type="ECO:0000256" key="4">
    <source>
        <dbReference type="SAM" id="MobiDB-lite"/>
    </source>
</evidence>
<dbReference type="InterPro" id="IPR000524">
    <property type="entry name" value="Tscrpt_reg_HTH_GntR"/>
</dbReference>
<dbReference type="PANTHER" id="PTHR38445:SF7">
    <property type="entry name" value="GNTR-FAMILY TRANSCRIPTIONAL REGULATOR"/>
    <property type="match status" value="1"/>
</dbReference>
<dbReference type="Pfam" id="PF00392">
    <property type="entry name" value="GntR"/>
    <property type="match status" value="1"/>
</dbReference>
<evidence type="ECO:0000259" key="5">
    <source>
        <dbReference type="PROSITE" id="PS50949"/>
    </source>
</evidence>
<keyword evidence="7" id="KW-1185">Reference proteome</keyword>
<dbReference type="InterPro" id="IPR036388">
    <property type="entry name" value="WH-like_DNA-bd_sf"/>
</dbReference>
<organism evidence="6 7">
    <name type="scientific">Thermomonas brevis</name>
    <dbReference type="NCBI Taxonomy" id="215691"/>
    <lineage>
        <taxon>Bacteria</taxon>
        <taxon>Pseudomonadati</taxon>
        <taxon>Pseudomonadota</taxon>
        <taxon>Gammaproteobacteria</taxon>
        <taxon>Lysobacterales</taxon>
        <taxon>Lysobacteraceae</taxon>
        <taxon>Thermomonas</taxon>
    </lineage>
</organism>
<dbReference type="EMBL" id="CP060711">
    <property type="protein sequence ID" value="QNN47359.1"/>
    <property type="molecule type" value="Genomic_DNA"/>
</dbReference>
<dbReference type="Proteomes" id="UP000515977">
    <property type="component" value="Chromosome"/>
</dbReference>
<feature type="domain" description="HTH gntR-type" evidence="5">
    <location>
        <begin position="13"/>
        <end position="81"/>
    </location>
</feature>
<dbReference type="GO" id="GO:0003700">
    <property type="term" value="F:DNA-binding transcription factor activity"/>
    <property type="evidence" value="ECO:0007669"/>
    <property type="project" value="InterPro"/>
</dbReference>
<evidence type="ECO:0000313" key="7">
    <source>
        <dbReference type="Proteomes" id="UP000515977"/>
    </source>
</evidence>
<dbReference type="Gene3D" id="1.10.10.10">
    <property type="entry name" value="Winged helix-like DNA-binding domain superfamily/Winged helix DNA-binding domain"/>
    <property type="match status" value="1"/>
</dbReference>
<evidence type="ECO:0000313" key="6">
    <source>
        <dbReference type="EMBL" id="QNN47359.1"/>
    </source>
</evidence>
<gene>
    <name evidence="6" type="ORF">H9L17_04180</name>
</gene>
<keyword evidence="1" id="KW-0805">Transcription regulation</keyword>
<reference evidence="6 7" key="1">
    <citation type="submission" date="2020-08" db="EMBL/GenBank/DDBJ databases">
        <title>Genome sequence of Thermomonas brevis KACC 16975T.</title>
        <authorList>
            <person name="Hyun D.-W."/>
            <person name="Bae J.-W."/>
        </authorList>
    </citation>
    <scope>NUCLEOTIDE SEQUENCE [LARGE SCALE GENOMIC DNA]</scope>
    <source>
        <strain evidence="6 7">KACC 16975</strain>
    </source>
</reference>
<dbReference type="PROSITE" id="PS50949">
    <property type="entry name" value="HTH_GNTR"/>
    <property type="match status" value="1"/>
</dbReference>
<proteinExistence type="predicted"/>
<dbReference type="KEGG" id="tbv:H9L17_04180"/>
<dbReference type="AlphaFoldDB" id="A0A7G9QVI4"/>
<evidence type="ECO:0000256" key="3">
    <source>
        <dbReference type="ARBA" id="ARBA00023163"/>
    </source>
</evidence>
<dbReference type="CDD" id="cd07377">
    <property type="entry name" value="WHTH_GntR"/>
    <property type="match status" value="1"/>
</dbReference>
<feature type="region of interest" description="Disordered" evidence="4">
    <location>
        <begin position="121"/>
        <end position="142"/>
    </location>
</feature>
<keyword evidence="2" id="KW-0238">DNA-binding</keyword>
<dbReference type="SUPFAM" id="SSF46785">
    <property type="entry name" value="Winged helix' DNA-binding domain"/>
    <property type="match status" value="1"/>
</dbReference>
<name>A0A7G9QVI4_9GAMM</name>
<accession>A0A7G9QVI4</accession>
<dbReference type="RefSeq" id="WP_187571106.1">
    <property type="nucleotide sequence ID" value="NZ_CP060711.1"/>
</dbReference>
<keyword evidence="3" id="KW-0804">Transcription</keyword>
<dbReference type="PANTHER" id="PTHR38445">
    <property type="entry name" value="HTH-TYPE TRANSCRIPTIONAL REPRESSOR YTRA"/>
    <property type="match status" value="1"/>
</dbReference>